<keyword evidence="2" id="KW-1208">Phospholipid metabolism</keyword>
<keyword evidence="4" id="KW-0418">Kinase</keyword>
<proteinExistence type="inferred from homology"/>
<gene>
    <name evidence="4" type="primary">Chkb</name>
    <name evidence="4" type="ORF">g.16349</name>
</gene>
<dbReference type="SUPFAM" id="SSF56112">
    <property type="entry name" value="Protein kinase-like (PK-like)"/>
    <property type="match status" value="1"/>
</dbReference>
<dbReference type="PANTHER" id="PTHR22603:SF93">
    <property type="entry name" value="RE24176P"/>
    <property type="match status" value="1"/>
</dbReference>
<comment type="similarity">
    <text evidence="3">Belongs to the choline/ethanolamine kinase family.</text>
</comment>
<dbReference type="PANTHER" id="PTHR22603">
    <property type="entry name" value="CHOLINE/ETHANOALAMINE KINASE"/>
    <property type="match status" value="1"/>
</dbReference>
<dbReference type="GO" id="GO:0004103">
    <property type="term" value="F:choline kinase activity"/>
    <property type="evidence" value="ECO:0007669"/>
    <property type="project" value="TreeGrafter"/>
</dbReference>
<evidence type="ECO:0000256" key="1">
    <source>
        <dbReference type="ARBA" id="ARBA00023209"/>
    </source>
</evidence>
<dbReference type="Gene3D" id="3.30.200.20">
    <property type="entry name" value="Phosphorylase Kinase, domain 1"/>
    <property type="match status" value="1"/>
</dbReference>
<dbReference type="AlphaFoldDB" id="A0A6G1SFD7"/>
<dbReference type="GO" id="GO:0006646">
    <property type="term" value="P:phosphatidylethanolamine biosynthetic process"/>
    <property type="evidence" value="ECO:0007669"/>
    <property type="project" value="TreeGrafter"/>
</dbReference>
<organism evidence="4">
    <name type="scientific">Aceria tosichella</name>
    <name type="common">wheat curl mite</name>
    <dbReference type="NCBI Taxonomy" id="561515"/>
    <lineage>
        <taxon>Eukaryota</taxon>
        <taxon>Metazoa</taxon>
        <taxon>Ecdysozoa</taxon>
        <taxon>Arthropoda</taxon>
        <taxon>Chelicerata</taxon>
        <taxon>Arachnida</taxon>
        <taxon>Acari</taxon>
        <taxon>Acariformes</taxon>
        <taxon>Trombidiformes</taxon>
        <taxon>Prostigmata</taxon>
        <taxon>Eupodina</taxon>
        <taxon>Eriophyoidea</taxon>
        <taxon>Eriophyidae</taxon>
        <taxon>Eriophyinae</taxon>
        <taxon>Aceriini</taxon>
        <taxon>Aceria</taxon>
    </lineage>
</organism>
<name>A0A6G1SFD7_9ACAR</name>
<reference evidence="4" key="1">
    <citation type="submission" date="2018-10" db="EMBL/GenBank/DDBJ databases">
        <title>Transcriptome assembly of Aceria tosichella (Wheat curl mite) Type 2.</title>
        <authorList>
            <person name="Scully E.D."/>
            <person name="Geib S.M."/>
            <person name="Palmer N.A."/>
            <person name="Gupta A.K."/>
            <person name="Sarath G."/>
            <person name="Tatineni S."/>
        </authorList>
    </citation>
    <scope>NUCLEOTIDE SEQUENCE</scope>
    <source>
        <strain evidence="4">LincolnNE</strain>
    </source>
</reference>
<protein>
    <submittedName>
        <fullName evidence="4">Choline/ethanolamine kinase</fullName>
    </submittedName>
</protein>
<dbReference type="EMBL" id="GGYP01003859">
    <property type="protein sequence ID" value="MDE48630.1"/>
    <property type="molecule type" value="Transcribed_RNA"/>
</dbReference>
<dbReference type="GO" id="GO:0004305">
    <property type="term" value="F:ethanolamine kinase activity"/>
    <property type="evidence" value="ECO:0007669"/>
    <property type="project" value="TreeGrafter"/>
</dbReference>
<dbReference type="InterPro" id="IPR011009">
    <property type="entry name" value="Kinase-like_dom_sf"/>
</dbReference>
<sequence>MDLRSTTNGTDNELRNRAHKICCDYLGGAWTTISPRDMSFAPISGGMSNQLFCCSLPDQIKLANGEPSQALLRLYGDRNCDMTLQVQIFELLSKKDLGPKLYGSFDDGRLEEFLPASSLTCDELMNCDISSIIARKLATVHSLNVPHMEFNNTWLMDRFYEWLGFINEHKKQVDHYISRTITEQASKVAKKLLSIDFEKEINFLKQVFDGTRSPIVFSHNDLHQGNILLAKPSRRRSVLDKRVILIDFEYCSYNYRAYDIANHFCEWCFEYDTPDYPHFAIHPGRFPSIETQREFIRNYLDQQRRLLLNNGKMDTDKTAAENGQPLNGGNHATKLNNYTGIYLCDNNNRCTRSKVKDFQSNNNNNNNNNINTTTISNGINNNNNSINKNNNNNNNINNNNNTLVADDDYEIDKIMNEVKPFCMAANLVWTLWSIKSAHSSSIKFGYWEHAWTRWQCYLNFKRLYLKELEKGQSKRSANFIPKLNSTSAATARTIVDVEATR</sequence>
<dbReference type="Pfam" id="PF01633">
    <property type="entry name" value="Choline_kinase"/>
    <property type="match status" value="2"/>
</dbReference>
<evidence type="ECO:0000256" key="2">
    <source>
        <dbReference type="ARBA" id="ARBA00023264"/>
    </source>
</evidence>
<dbReference type="Gene3D" id="3.90.1200.10">
    <property type="match status" value="2"/>
</dbReference>
<keyword evidence="4" id="KW-0808">Transferase</keyword>
<accession>A0A6G1SFD7</accession>
<keyword evidence="1" id="KW-0594">Phospholipid biosynthesis</keyword>
<keyword evidence="1" id="KW-0444">Lipid biosynthesis</keyword>
<keyword evidence="1" id="KW-0443">Lipid metabolism</keyword>
<dbReference type="GO" id="GO:0005737">
    <property type="term" value="C:cytoplasm"/>
    <property type="evidence" value="ECO:0007669"/>
    <property type="project" value="TreeGrafter"/>
</dbReference>
<evidence type="ECO:0000256" key="3">
    <source>
        <dbReference type="ARBA" id="ARBA00038211"/>
    </source>
</evidence>
<evidence type="ECO:0000313" key="4">
    <source>
        <dbReference type="EMBL" id="MDE48630.1"/>
    </source>
</evidence>